<dbReference type="Pfam" id="PF11217">
    <property type="entry name" value="DUF3013"/>
    <property type="match status" value="1"/>
</dbReference>
<comment type="caution">
    <text evidence="1">The sequence shown here is derived from an EMBL/GenBank/DDBJ whole genome shotgun (WGS) entry which is preliminary data.</text>
</comment>
<dbReference type="Gene3D" id="3.40.50.11250">
    <property type="entry name" value="Protein of unknown function DUF3013"/>
    <property type="match status" value="1"/>
</dbReference>
<evidence type="ECO:0008006" key="3">
    <source>
        <dbReference type="Google" id="ProtNLM"/>
    </source>
</evidence>
<keyword evidence="2" id="KW-1185">Reference proteome</keyword>
<protein>
    <recommendedName>
        <fullName evidence="3">DUF3013 family protein</fullName>
    </recommendedName>
</protein>
<sequence>MAKETILTYLDKQLTKKMNEYDVAIDWDTRNHTIELVIRLFAENTEGATIDDADGVESEEEIIEFEDRILLYNPKKSRFNEEDYLAVIPFEGKGIAKNVLDGLIDYLKDILDQGQSDLLDFLTDEEAELFELQFSEDELAEAIAKYEDKGYLPYPSY</sequence>
<organism evidence="1 2">
    <name type="scientific">Candidatus Enterococcus willemsii</name>
    <dbReference type="NCBI Taxonomy" id="1857215"/>
    <lineage>
        <taxon>Bacteria</taxon>
        <taxon>Bacillati</taxon>
        <taxon>Bacillota</taxon>
        <taxon>Bacilli</taxon>
        <taxon>Lactobacillales</taxon>
        <taxon>Enterococcaceae</taxon>
        <taxon>Enterococcus</taxon>
    </lineage>
</organism>
<evidence type="ECO:0000313" key="1">
    <source>
        <dbReference type="EMBL" id="KAF1303104.1"/>
    </source>
</evidence>
<dbReference type="InterPro" id="IPR021380">
    <property type="entry name" value="DUF3013"/>
</dbReference>
<accession>A0ABQ6YYY3</accession>
<dbReference type="RefSeq" id="WP_161902475.1">
    <property type="nucleotide sequence ID" value="NZ_MAEL01000044.1"/>
</dbReference>
<dbReference type="EMBL" id="MAEL01000044">
    <property type="protein sequence ID" value="KAF1303104.1"/>
    <property type="molecule type" value="Genomic_DNA"/>
</dbReference>
<name>A0ABQ6YYY3_9ENTE</name>
<proteinExistence type="predicted"/>
<evidence type="ECO:0000313" key="2">
    <source>
        <dbReference type="Proteomes" id="UP000782705"/>
    </source>
</evidence>
<reference evidence="1 2" key="1">
    <citation type="submission" date="2016-06" db="EMBL/GenBank/DDBJ databases">
        <title>Four novel species of enterococci isolated from chicken manure.</title>
        <authorList>
            <person name="Van Tyne D."/>
        </authorList>
    </citation>
    <scope>NUCLEOTIDE SEQUENCE [LARGE SCALE GENOMIC DNA]</scope>
    <source>
        <strain evidence="1 2">CU12B</strain>
    </source>
</reference>
<gene>
    <name evidence="1" type="ORF">BAU17_08210</name>
</gene>
<dbReference type="Proteomes" id="UP000782705">
    <property type="component" value="Unassembled WGS sequence"/>
</dbReference>